<reference evidence="12" key="1">
    <citation type="journal article" date="2015" name="Antonie Van Leeuwenhoek">
        <title>The ipdC, hisC1 and hisC2 genes involved in indole-3-acetic production used as alternative phylogenetic markers in Azospirillum brasilense.</title>
        <authorList>
            <person name="Jijon-Moreno S."/>
            <person name="Marcos-Jimenez C."/>
            <person name="Pedraza R.O."/>
            <person name="Ramirez-Mata A."/>
            <person name="de Salamone I.G."/>
            <person name="Fernandez-Scavino A."/>
            <person name="Vasquez-Hernandez C.A."/>
            <person name="Soto-Urzua L."/>
            <person name="Baca B.E."/>
        </authorList>
    </citation>
    <scope>NUCLEOTIDE SEQUENCE</scope>
    <source>
        <strain evidence="12">45</strain>
    </source>
</reference>
<evidence type="ECO:0000256" key="7">
    <source>
        <dbReference type="ARBA" id="ARBA00022898"/>
    </source>
</evidence>
<keyword evidence="9" id="KW-0368">Histidine biosynthesis</keyword>
<keyword evidence="7 9" id="KW-0663">Pyridoxal phosphate</keyword>
<dbReference type="InterPro" id="IPR015422">
    <property type="entry name" value="PyrdxlP-dep_Trfase_small"/>
</dbReference>
<dbReference type="GO" id="GO:0000105">
    <property type="term" value="P:L-histidine biosynthetic process"/>
    <property type="evidence" value="ECO:0007669"/>
    <property type="project" value="UniProtKB-UniRule"/>
</dbReference>
<dbReference type="CDD" id="cd00609">
    <property type="entry name" value="AAT_like"/>
    <property type="match status" value="1"/>
</dbReference>
<evidence type="ECO:0000256" key="2">
    <source>
        <dbReference type="ARBA" id="ARBA00005011"/>
    </source>
</evidence>
<dbReference type="EC" id="2.6.1.9" evidence="9"/>
<proteinExistence type="inferred from homology"/>
<dbReference type="PANTHER" id="PTHR43643:SF3">
    <property type="entry name" value="HISTIDINOL-PHOSPHATE AMINOTRANSFERASE"/>
    <property type="match status" value="1"/>
</dbReference>
<evidence type="ECO:0000256" key="10">
    <source>
        <dbReference type="SAM" id="MobiDB-lite"/>
    </source>
</evidence>
<dbReference type="GO" id="GO:0004400">
    <property type="term" value="F:histidinol-phosphate transaminase activity"/>
    <property type="evidence" value="ECO:0007669"/>
    <property type="project" value="UniProtKB-UniRule"/>
</dbReference>
<keyword evidence="9" id="KW-0028">Amino-acid biosynthesis</keyword>
<dbReference type="InterPro" id="IPR050106">
    <property type="entry name" value="HistidinolP_aminotransfase"/>
</dbReference>
<sequence>MDLLSPRPSVGQIKPYRPARPPRDGRRWIDLSLTHNPLGPSPLALDAYCEAATRIHCYPDWDQEPLRHAIARRRAIDADHIVCTAGSEELIHLVAQAFAGPGDEVLCHERGYRGFLKAIRAAGATAVVAAERDMVVDAEALIDRASERTRICFLANPNNPTGTYIPADAVQRLRAGLPSHTLLVLDSAYADYCRLPDYSDGTEIVENSDNVLLIRTFSEMHGLAGLRVGWGYGPATVVEAVNAIRGTFNVSLPAQLTAAAALSDAEHEEATFAHNAQWLPWLSRELERVGLRVYPSVCNFVLARVPTDPSLGTQAVVDHLARRGILVKSVTEYGLSDCLRITVGREEENKALVAALAEILG</sequence>
<comment type="caution">
    <text evidence="9">Lacks conserved residue(s) required for the propagation of feature annotation.</text>
</comment>
<comment type="subunit">
    <text evidence="4 9">Homodimer.</text>
</comment>
<dbReference type="HAMAP" id="MF_01023">
    <property type="entry name" value="HisC_aminotrans_2"/>
    <property type="match status" value="1"/>
</dbReference>
<dbReference type="Gene3D" id="3.90.1150.10">
    <property type="entry name" value="Aspartate Aminotransferase, domain 1"/>
    <property type="match status" value="1"/>
</dbReference>
<comment type="catalytic activity">
    <reaction evidence="8 9">
        <text>L-histidinol phosphate + 2-oxoglutarate = 3-(imidazol-4-yl)-2-oxopropyl phosphate + L-glutamate</text>
        <dbReference type="Rhea" id="RHEA:23744"/>
        <dbReference type="ChEBI" id="CHEBI:16810"/>
        <dbReference type="ChEBI" id="CHEBI:29985"/>
        <dbReference type="ChEBI" id="CHEBI:57766"/>
        <dbReference type="ChEBI" id="CHEBI:57980"/>
        <dbReference type="EC" id="2.6.1.9"/>
    </reaction>
</comment>
<protein>
    <recommendedName>
        <fullName evidence="9">Histidinol-phosphate aminotransferase</fullName>
        <ecNumber evidence="9">2.6.1.9</ecNumber>
    </recommendedName>
    <alternativeName>
        <fullName evidence="9">Imidazole acetol-phosphate transaminase</fullName>
    </alternativeName>
</protein>
<keyword evidence="6 9" id="KW-0808">Transferase</keyword>
<gene>
    <name evidence="12" type="primary">hisC1</name>
    <name evidence="9" type="synonym">hisC</name>
</gene>
<evidence type="ECO:0000256" key="1">
    <source>
        <dbReference type="ARBA" id="ARBA00001933"/>
    </source>
</evidence>
<dbReference type="GO" id="GO:0030170">
    <property type="term" value="F:pyridoxal phosphate binding"/>
    <property type="evidence" value="ECO:0007669"/>
    <property type="project" value="InterPro"/>
</dbReference>
<accession>A0A0F6S241</accession>
<evidence type="ECO:0000256" key="5">
    <source>
        <dbReference type="ARBA" id="ARBA00022576"/>
    </source>
</evidence>
<dbReference type="AlphaFoldDB" id="A0A0F6S241"/>
<dbReference type="Gene3D" id="3.40.640.10">
    <property type="entry name" value="Type I PLP-dependent aspartate aminotransferase-like (Major domain)"/>
    <property type="match status" value="1"/>
</dbReference>
<dbReference type="InterPro" id="IPR015421">
    <property type="entry name" value="PyrdxlP-dep_Trfase_major"/>
</dbReference>
<evidence type="ECO:0000256" key="8">
    <source>
        <dbReference type="ARBA" id="ARBA00047481"/>
    </source>
</evidence>
<name>A0A0F6S241_AZOLI</name>
<dbReference type="SUPFAM" id="SSF53383">
    <property type="entry name" value="PLP-dependent transferases"/>
    <property type="match status" value="1"/>
</dbReference>
<evidence type="ECO:0000256" key="6">
    <source>
        <dbReference type="ARBA" id="ARBA00022679"/>
    </source>
</evidence>
<comment type="similarity">
    <text evidence="3 9">Belongs to the class-II pyridoxal-phosphate-dependent aminotransferase family. Histidinol-phosphate aminotransferase subfamily.</text>
</comment>
<feature type="region of interest" description="Disordered" evidence="10">
    <location>
        <begin position="1"/>
        <end position="22"/>
    </location>
</feature>
<comment type="pathway">
    <text evidence="2 9">Amino-acid biosynthesis; L-histidine biosynthesis; L-histidine from 5-phospho-alpha-D-ribose 1-diphosphate: step 7/9.</text>
</comment>
<evidence type="ECO:0000259" key="11">
    <source>
        <dbReference type="Pfam" id="PF00155"/>
    </source>
</evidence>
<dbReference type="InterPro" id="IPR005861">
    <property type="entry name" value="HisP_aminotrans"/>
</dbReference>
<evidence type="ECO:0000256" key="4">
    <source>
        <dbReference type="ARBA" id="ARBA00011738"/>
    </source>
</evidence>
<dbReference type="InterPro" id="IPR004839">
    <property type="entry name" value="Aminotransferase_I/II_large"/>
</dbReference>
<dbReference type="PANTHER" id="PTHR43643">
    <property type="entry name" value="HISTIDINOL-PHOSPHATE AMINOTRANSFERASE 2"/>
    <property type="match status" value="1"/>
</dbReference>
<dbReference type="UniPathway" id="UPA00031">
    <property type="reaction ID" value="UER00012"/>
</dbReference>
<keyword evidence="5 9" id="KW-0032">Aminotransferase</keyword>
<comment type="cofactor">
    <cofactor evidence="1 9">
        <name>pyridoxal 5'-phosphate</name>
        <dbReference type="ChEBI" id="CHEBI:597326"/>
    </cofactor>
</comment>
<organism evidence="12">
    <name type="scientific">Azospirillum lipoferum</name>
    <dbReference type="NCBI Taxonomy" id="193"/>
    <lineage>
        <taxon>Bacteria</taxon>
        <taxon>Pseudomonadati</taxon>
        <taxon>Pseudomonadota</taxon>
        <taxon>Alphaproteobacteria</taxon>
        <taxon>Rhodospirillales</taxon>
        <taxon>Azospirillaceae</taxon>
        <taxon>Azospirillum</taxon>
    </lineage>
</organism>
<feature type="domain" description="Aminotransferase class I/classII large" evidence="11">
    <location>
        <begin position="28"/>
        <end position="356"/>
    </location>
</feature>
<evidence type="ECO:0000256" key="9">
    <source>
        <dbReference type="HAMAP-Rule" id="MF_01023"/>
    </source>
</evidence>
<evidence type="ECO:0000313" key="12">
    <source>
        <dbReference type="EMBL" id="AKE79076.1"/>
    </source>
</evidence>
<dbReference type="InterPro" id="IPR015424">
    <property type="entry name" value="PyrdxlP-dep_Trfase"/>
</dbReference>
<dbReference type="EMBL" id="KM972389">
    <property type="protein sequence ID" value="AKE79076.1"/>
    <property type="molecule type" value="Genomic_DNA"/>
</dbReference>
<evidence type="ECO:0000256" key="3">
    <source>
        <dbReference type="ARBA" id="ARBA00007970"/>
    </source>
</evidence>
<dbReference type="Pfam" id="PF00155">
    <property type="entry name" value="Aminotran_1_2"/>
    <property type="match status" value="1"/>
</dbReference>